<sequence>MTNTTVSRVLYVAVLTLTALLAAPGGQAVANRRLLGNGSDSNYLGNKKKIDAIFVFGNSVVDAGNNNFYPNAAFKSNFVPYGESYFNHPTGRFCNGRLWVDHLAQYLGLPLLQPYLDPATTDYTKGVDFASAGSGFVPSIKDTLKAVLNRDVANMDQQLQWFSQTKASLLSSLGAQATEKLLKRSIFIASAGGNDISWGYALNPSVRKSYTPDQFTSIIIEAVYNTTVVYAGEPGGGGEKIVLTAIGAIGCLPGNVTGNNGSCVESVNDLAKLFNSKLPALLVRVNANCEGAQVVYVDHFDIVKGFIKNGSSHGFIKGSHACCGTGDYNGQLGGCGAVDANRTPIYNLCSNKELDQYVFWDYAHPTERTYGNPR</sequence>
<keyword evidence="2 3" id="KW-0732">Signal</keyword>
<dbReference type="Gene3D" id="3.40.50.1110">
    <property type="entry name" value="SGNH hydrolase"/>
    <property type="match status" value="1"/>
</dbReference>
<proteinExistence type="inferred from homology"/>
<dbReference type="Pfam" id="PF00657">
    <property type="entry name" value="Lipase_GDSL"/>
    <property type="match status" value="1"/>
</dbReference>
<dbReference type="AlphaFoldDB" id="A0ABD3GVR6"/>
<accession>A0ABD3GVR6</accession>
<name>A0ABD3GVR6_9MARC</name>
<dbReference type="InterPro" id="IPR001087">
    <property type="entry name" value="GDSL"/>
</dbReference>
<reference evidence="4 5" key="1">
    <citation type="submission" date="2024-09" db="EMBL/GenBank/DDBJ databases">
        <title>Chromosome-scale assembly of Riccia sorocarpa.</title>
        <authorList>
            <person name="Paukszto L."/>
        </authorList>
    </citation>
    <scope>NUCLEOTIDE SEQUENCE [LARGE SCALE GENOMIC DNA]</scope>
    <source>
        <strain evidence="4">LP-2024</strain>
        <tissue evidence="4">Aerial parts of the thallus</tissue>
    </source>
</reference>
<protein>
    <recommendedName>
        <fullName evidence="6">GDSL esterase/lipase</fullName>
    </recommendedName>
</protein>
<evidence type="ECO:0000256" key="2">
    <source>
        <dbReference type="ARBA" id="ARBA00022729"/>
    </source>
</evidence>
<comment type="caution">
    <text evidence="4">The sequence shown here is derived from an EMBL/GenBank/DDBJ whole genome shotgun (WGS) entry which is preliminary data.</text>
</comment>
<dbReference type="PANTHER" id="PTHR45966:SF37">
    <property type="entry name" value="GDSL ESTERASE_LIPASE"/>
    <property type="match status" value="1"/>
</dbReference>
<feature type="chain" id="PRO_5044825498" description="GDSL esterase/lipase" evidence="3">
    <location>
        <begin position="29"/>
        <end position="374"/>
    </location>
</feature>
<dbReference type="PANTHER" id="PTHR45966">
    <property type="entry name" value="GDSL-LIKE LIPASE/ACYLHYDROLASE"/>
    <property type="match status" value="1"/>
</dbReference>
<dbReference type="InterPro" id="IPR035669">
    <property type="entry name" value="SGNH_plant_lipase-like"/>
</dbReference>
<evidence type="ECO:0000256" key="1">
    <source>
        <dbReference type="ARBA" id="ARBA00008668"/>
    </source>
</evidence>
<evidence type="ECO:0000256" key="3">
    <source>
        <dbReference type="SAM" id="SignalP"/>
    </source>
</evidence>
<dbReference type="InterPro" id="IPR036514">
    <property type="entry name" value="SGNH_hydro_sf"/>
</dbReference>
<dbReference type="EMBL" id="JBJQOH010000006">
    <property type="protein sequence ID" value="KAL3683033.1"/>
    <property type="molecule type" value="Genomic_DNA"/>
</dbReference>
<evidence type="ECO:0008006" key="6">
    <source>
        <dbReference type="Google" id="ProtNLM"/>
    </source>
</evidence>
<dbReference type="Proteomes" id="UP001633002">
    <property type="component" value="Unassembled WGS sequence"/>
</dbReference>
<dbReference type="InterPro" id="IPR044552">
    <property type="entry name" value="GLIP1-5/GLL25"/>
</dbReference>
<organism evidence="4 5">
    <name type="scientific">Riccia sorocarpa</name>
    <dbReference type="NCBI Taxonomy" id="122646"/>
    <lineage>
        <taxon>Eukaryota</taxon>
        <taxon>Viridiplantae</taxon>
        <taxon>Streptophyta</taxon>
        <taxon>Embryophyta</taxon>
        <taxon>Marchantiophyta</taxon>
        <taxon>Marchantiopsida</taxon>
        <taxon>Marchantiidae</taxon>
        <taxon>Marchantiales</taxon>
        <taxon>Ricciaceae</taxon>
        <taxon>Riccia</taxon>
    </lineage>
</organism>
<comment type="similarity">
    <text evidence="1">Belongs to the 'GDSL' lipolytic enzyme family.</text>
</comment>
<dbReference type="CDD" id="cd01837">
    <property type="entry name" value="SGNH_plant_lipase_like"/>
    <property type="match status" value="1"/>
</dbReference>
<evidence type="ECO:0000313" key="4">
    <source>
        <dbReference type="EMBL" id="KAL3683033.1"/>
    </source>
</evidence>
<feature type="signal peptide" evidence="3">
    <location>
        <begin position="1"/>
        <end position="28"/>
    </location>
</feature>
<gene>
    <name evidence="4" type="ORF">R1sor_001055</name>
</gene>
<keyword evidence="5" id="KW-1185">Reference proteome</keyword>
<evidence type="ECO:0000313" key="5">
    <source>
        <dbReference type="Proteomes" id="UP001633002"/>
    </source>
</evidence>